<keyword evidence="11" id="KW-1185">Reference proteome</keyword>
<evidence type="ECO:0000256" key="2">
    <source>
        <dbReference type="ARBA" id="ARBA00005170"/>
    </source>
</evidence>
<evidence type="ECO:0000256" key="3">
    <source>
        <dbReference type="ARBA" id="ARBA00007106"/>
    </source>
</evidence>
<dbReference type="GO" id="GO:0047605">
    <property type="term" value="F:acetolactate decarboxylase activity"/>
    <property type="evidence" value="ECO:0007669"/>
    <property type="project" value="UniProtKB-UniRule"/>
</dbReference>
<evidence type="ECO:0000256" key="6">
    <source>
        <dbReference type="ARBA" id="ARBA00022793"/>
    </source>
</evidence>
<evidence type="ECO:0000313" key="11">
    <source>
        <dbReference type="Proteomes" id="UP000251577"/>
    </source>
</evidence>
<dbReference type="RefSeq" id="WP_113631385.1">
    <property type="nucleotide sequence ID" value="NZ_QHCV01000117.1"/>
</dbReference>
<evidence type="ECO:0000256" key="4">
    <source>
        <dbReference type="ARBA" id="ARBA00013204"/>
    </source>
</evidence>
<dbReference type="Proteomes" id="UP000251577">
    <property type="component" value="Unassembled WGS sequence"/>
</dbReference>
<keyword evidence="6 9" id="KW-0210">Decarboxylase</keyword>
<comment type="similarity">
    <text evidence="3 9">Belongs to the alpha-acetolactate decarboxylase family.</text>
</comment>
<dbReference type="GO" id="GO:0045151">
    <property type="term" value="P:acetoin biosynthetic process"/>
    <property type="evidence" value="ECO:0007669"/>
    <property type="project" value="UniProtKB-UniRule"/>
</dbReference>
<proteinExistence type="inferred from homology"/>
<evidence type="ECO:0000256" key="1">
    <source>
        <dbReference type="ARBA" id="ARBA00001784"/>
    </source>
</evidence>
<keyword evidence="7 9" id="KW-0005">Acetoin biosynthesis</keyword>
<dbReference type="PANTHER" id="PTHR35524:SF1">
    <property type="entry name" value="ALPHA-ACETOLACTATE DECARBOXYLASE"/>
    <property type="match status" value="1"/>
</dbReference>
<dbReference type="EMBL" id="QHCV01000117">
    <property type="protein sequence ID" value="RAV31317.1"/>
    <property type="molecule type" value="Genomic_DNA"/>
</dbReference>
<evidence type="ECO:0000256" key="7">
    <source>
        <dbReference type="ARBA" id="ARBA00023061"/>
    </source>
</evidence>
<reference evidence="10 11" key="1">
    <citation type="journal article" date="2018" name="Syst. Appl. Microbiol.">
        <title>Corynebacterium heidelbergense sp. nov., isolated from the preen glands of Egyptian geese (Alopochen aegyptiacus).</title>
        <authorList>
            <person name="Braun M.S."/>
            <person name="Wang E."/>
            <person name="Zimmermann S."/>
            <person name="Wink M."/>
        </authorList>
    </citation>
    <scope>NUCLEOTIDE SEQUENCE [LARGE SCALE GENOMIC DNA]</scope>
    <source>
        <strain evidence="10 11">647</strain>
    </source>
</reference>
<gene>
    <name evidence="10" type="primary">budA</name>
    <name evidence="10" type="ORF">DLJ54_09005</name>
</gene>
<dbReference type="SUPFAM" id="SSF117856">
    <property type="entry name" value="AF0104/ALDC/Ptd012-like"/>
    <property type="match status" value="1"/>
</dbReference>
<comment type="caution">
    <text evidence="10">The sequence shown here is derived from an EMBL/GenBank/DDBJ whole genome shotgun (WGS) entry which is preliminary data.</text>
</comment>
<dbReference type="NCBIfam" id="TIGR01252">
    <property type="entry name" value="acetolac_decarb"/>
    <property type="match status" value="1"/>
</dbReference>
<evidence type="ECO:0000256" key="8">
    <source>
        <dbReference type="ARBA" id="ARBA00023239"/>
    </source>
</evidence>
<dbReference type="UniPathway" id="UPA00626">
    <property type="reaction ID" value="UER00678"/>
</dbReference>
<keyword evidence="8 9" id="KW-0456">Lyase</keyword>
<dbReference type="CDD" id="cd17299">
    <property type="entry name" value="acetolactate_decarboxylase"/>
    <property type="match status" value="1"/>
</dbReference>
<name>A0A364V3W0_9CORY</name>
<dbReference type="EC" id="4.1.1.5" evidence="4 9"/>
<protein>
    <recommendedName>
        <fullName evidence="5 9">Alpha-acetolactate decarboxylase</fullName>
        <ecNumber evidence="4 9">4.1.1.5</ecNumber>
    </recommendedName>
</protein>
<evidence type="ECO:0000256" key="5">
    <source>
        <dbReference type="ARBA" id="ARBA00020164"/>
    </source>
</evidence>
<dbReference type="InterPro" id="IPR005128">
    <property type="entry name" value="Acetolactate_a_deCO2ase"/>
</dbReference>
<organism evidence="10 11">
    <name type="scientific">Corynebacterium heidelbergense</name>
    <dbReference type="NCBI Taxonomy" id="2055947"/>
    <lineage>
        <taxon>Bacteria</taxon>
        <taxon>Bacillati</taxon>
        <taxon>Actinomycetota</taxon>
        <taxon>Actinomycetes</taxon>
        <taxon>Mycobacteriales</taxon>
        <taxon>Corynebacteriaceae</taxon>
        <taxon>Corynebacterium</taxon>
    </lineage>
</organism>
<evidence type="ECO:0000313" key="10">
    <source>
        <dbReference type="EMBL" id="RAV31317.1"/>
    </source>
</evidence>
<dbReference type="Gene3D" id="3.30.1330.80">
    <property type="entry name" value="Hypothetical protein, similar to alpha- acetolactate decarboxylase, domain 2"/>
    <property type="match status" value="2"/>
</dbReference>
<comment type="pathway">
    <text evidence="2 9">Polyol metabolism; (R,R)-butane-2,3-diol biosynthesis; (R,R)-butane-2,3-diol from pyruvate: step 2/3.</text>
</comment>
<accession>A0A364V3W0</accession>
<dbReference type="Pfam" id="PF03306">
    <property type="entry name" value="AAL_decarboxy"/>
    <property type="match status" value="1"/>
</dbReference>
<evidence type="ECO:0000256" key="9">
    <source>
        <dbReference type="PIRNR" id="PIRNR001332"/>
    </source>
</evidence>
<dbReference type="PIRSF" id="PIRSF001332">
    <property type="entry name" value="Acetolac_decarb"/>
    <property type="match status" value="1"/>
</dbReference>
<dbReference type="PANTHER" id="PTHR35524">
    <property type="entry name" value="ALPHA-ACETOLACTATE DECARBOXYLASE"/>
    <property type="match status" value="1"/>
</dbReference>
<comment type="catalytic activity">
    <reaction evidence="1 9">
        <text>(2S)-2-acetolactate + H(+) = (R)-acetoin + CO2</text>
        <dbReference type="Rhea" id="RHEA:21580"/>
        <dbReference type="ChEBI" id="CHEBI:15378"/>
        <dbReference type="ChEBI" id="CHEBI:15686"/>
        <dbReference type="ChEBI" id="CHEBI:16526"/>
        <dbReference type="ChEBI" id="CHEBI:58476"/>
        <dbReference type="EC" id="4.1.1.5"/>
    </reaction>
</comment>
<sequence length="243" mass="27034">MTKQPVTRHTIFQYSLMSALLDGIYDGELSVNELLGKGNFGIGTFDALDGEMVILDGECFRLDHTGRASRPDLDECTPFAVATNFVPRLRRSAPANTTREALAEVIDEMLPSSNYMYALKITGRFSSVRTRTVVKQERPYRPMAEVTEDDTEHTFENIDGVVMGFRTPIYEKGIGVPGCHAHFLDEKRELGGHVLDFTIAEGTIELCVGTDLELRLPLTGEFAGADLDPDDLDEQIQKTEVKE</sequence>
<dbReference type="AlphaFoldDB" id="A0A364V3W0"/>